<feature type="region of interest" description="Disordered" evidence="2">
    <location>
        <begin position="1"/>
        <end position="42"/>
    </location>
</feature>
<reference evidence="3 4" key="1">
    <citation type="submission" date="2017-12" db="EMBL/GenBank/DDBJ databases">
        <title>Genomes of bacteria within cyanobacterial aggregates.</title>
        <authorList>
            <person name="Cai H."/>
        </authorList>
    </citation>
    <scope>NUCLEOTIDE SEQUENCE [LARGE SCALE GENOMIC DNA]</scope>
    <source>
        <strain evidence="3 4">TH16</strain>
    </source>
</reference>
<dbReference type="EMBL" id="CP025611">
    <property type="protein sequence ID" value="AUN31244.1"/>
    <property type="molecule type" value="Genomic_DNA"/>
</dbReference>
<evidence type="ECO:0000313" key="4">
    <source>
        <dbReference type="Proteomes" id="UP000234752"/>
    </source>
</evidence>
<keyword evidence="4" id="KW-1185">Reference proteome</keyword>
<accession>A0A2K9NDR0</accession>
<proteinExistence type="predicted"/>
<gene>
    <name evidence="3" type="ORF">C0V82_14130</name>
</gene>
<dbReference type="Proteomes" id="UP000234752">
    <property type="component" value="Chromosome eg_1"/>
</dbReference>
<dbReference type="KEGG" id="ncb:C0V82_14130"/>
<feature type="compositionally biased region" description="Low complexity" evidence="2">
    <location>
        <begin position="13"/>
        <end position="39"/>
    </location>
</feature>
<dbReference type="AlphaFoldDB" id="A0A2K9NDR0"/>
<protein>
    <submittedName>
        <fullName evidence="3">Uncharacterized protein</fullName>
    </submittedName>
</protein>
<name>A0A2K9NDR0_9PROT</name>
<evidence type="ECO:0000256" key="2">
    <source>
        <dbReference type="SAM" id="MobiDB-lite"/>
    </source>
</evidence>
<feature type="coiled-coil region" evidence="1">
    <location>
        <begin position="64"/>
        <end position="98"/>
    </location>
</feature>
<evidence type="ECO:0000256" key="1">
    <source>
        <dbReference type="SAM" id="Coils"/>
    </source>
</evidence>
<evidence type="ECO:0000313" key="3">
    <source>
        <dbReference type="EMBL" id="AUN31244.1"/>
    </source>
</evidence>
<organism evidence="3 4">
    <name type="scientific">Niveispirillum cyanobacteriorum</name>
    <dbReference type="NCBI Taxonomy" id="1612173"/>
    <lineage>
        <taxon>Bacteria</taxon>
        <taxon>Pseudomonadati</taxon>
        <taxon>Pseudomonadota</taxon>
        <taxon>Alphaproteobacteria</taxon>
        <taxon>Rhodospirillales</taxon>
        <taxon>Azospirillaceae</taxon>
        <taxon>Niveispirillum</taxon>
    </lineage>
</organism>
<sequence>MATKRGPQDGAKPAEAAQGVAPVPPQGQTQTPPQTPLAGEGLPELTREAYEAIVRANTDFSIQLQEALDDVAALRVKLSKAEEREQQALAVIERLNATNAEQAQALANAAEPEIDLSSTISVADAARFAGVRVNEVLNFKLYEGELVVVTITGQKIRKAF</sequence>
<keyword evidence="1" id="KW-0175">Coiled coil</keyword>
<dbReference type="RefSeq" id="WP_102112851.1">
    <property type="nucleotide sequence ID" value="NZ_BMGN01000005.1"/>
</dbReference>